<evidence type="ECO:0000256" key="1">
    <source>
        <dbReference type="SAM" id="Coils"/>
    </source>
</evidence>
<accession>A0A364XXZ4</accession>
<name>A0A364XXZ4_9BACT</name>
<keyword evidence="1" id="KW-0175">Coiled coil</keyword>
<feature type="coiled-coil region" evidence="1">
    <location>
        <begin position="521"/>
        <end position="596"/>
    </location>
</feature>
<comment type="caution">
    <text evidence="4">The sequence shown here is derived from an EMBL/GenBank/DDBJ whole genome shotgun (WGS) entry which is preliminary data.</text>
</comment>
<evidence type="ECO:0000256" key="2">
    <source>
        <dbReference type="SAM" id="Phobius"/>
    </source>
</evidence>
<dbReference type="SMART" id="SM00065">
    <property type="entry name" value="GAF"/>
    <property type="match status" value="1"/>
</dbReference>
<feature type="transmembrane region" description="Helical" evidence="2">
    <location>
        <begin position="7"/>
        <end position="27"/>
    </location>
</feature>
<keyword evidence="2" id="KW-0472">Membrane</keyword>
<sequence>MLGQVSLACRFLCFIFGRLAYFSLFVTMKFMRDRSLRQIGFTIMLLMFAIYFTEYFVIRYKINVLDEVEQKLDYTRSSQLASQQIALQVQRFLNGDKSITADIEARILQQDHLLDILGKGGRVDGTDLILRPLSRLPKISHDNLIRYWNDYKASVRVLITQSPDTTFQQIPAASTDMAVDSFTSVPVTPIQVSSKNPKYTEALLKQESLWIRISAWYDVLFADLEEEVSVKKASVNTWVISLIFLDILLLGALFYLFDRFVIKPIHKLRESTAAHRQEFDLPKDEIGALAWEINETLENLKDATDFVTAIGKGNLEMNYKETLDEGYVLGKNKLADSLIDMQQKLKTMNEEERKRQWANEGLTKFVEILRSSDNDIHLLGDKIISALVKYTHSNQGGLYILNDDDEYNKHLELISMFAFDIKKYEVQKVKLGQGVLGQTFLERETTYLKEIPEEYIKITSGLGDAAPKSILMVPLKVDREVYGIVELASFKLYEDHEIAFVERLGETIASTLASVRAAQKNKTLIEQFQQQTEEMRAQEEEMRQNMEELQATQEEVVRKEKAYQDRIETLEQEIGNATSSVEIETLKHQAAKLEADFQGKISSLEQALLKAKERGDDWQVAEDLERTLTIQLEALKITQDELNRKRHGA</sequence>
<evidence type="ECO:0000313" key="5">
    <source>
        <dbReference type="Proteomes" id="UP000251889"/>
    </source>
</evidence>
<evidence type="ECO:0000313" key="4">
    <source>
        <dbReference type="EMBL" id="RAV99123.1"/>
    </source>
</evidence>
<organism evidence="4 5">
    <name type="scientific">Pseudochryseolinea flava</name>
    <dbReference type="NCBI Taxonomy" id="2059302"/>
    <lineage>
        <taxon>Bacteria</taxon>
        <taxon>Pseudomonadati</taxon>
        <taxon>Bacteroidota</taxon>
        <taxon>Cytophagia</taxon>
        <taxon>Cytophagales</taxon>
        <taxon>Fulvivirgaceae</taxon>
        <taxon>Pseudochryseolinea</taxon>
    </lineage>
</organism>
<dbReference type="Gene3D" id="6.10.340.10">
    <property type="match status" value="1"/>
</dbReference>
<keyword evidence="2" id="KW-0812">Transmembrane</keyword>
<proteinExistence type="predicted"/>
<protein>
    <recommendedName>
        <fullName evidence="3">GAF domain-containing protein</fullName>
    </recommendedName>
</protein>
<feature type="transmembrane region" description="Helical" evidence="2">
    <location>
        <begin position="238"/>
        <end position="257"/>
    </location>
</feature>
<dbReference type="InterPro" id="IPR029016">
    <property type="entry name" value="GAF-like_dom_sf"/>
</dbReference>
<dbReference type="InterPro" id="IPR003018">
    <property type="entry name" value="GAF"/>
</dbReference>
<evidence type="ECO:0000259" key="3">
    <source>
        <dbReference type="SMART" id="SM00065"/>
    </source>
</evidence>
<keyword evidence="5" id="KW-1185">Reference proteome</keyword>
<dbReference type="AlphaFoldDB" id="A0A364XXZ4"/>
<dbReference type="Pfam" id="PF13185">
    <property type="entry name" value="GAF_2"/>
    <property type="match status" value="1"/>
</dbReference>
<dbReference type="Proteomes" id="UP000251889">
    <property type="component" value="Unassembled WGS sequence"/>
</dbReference>
<dbReference type="SUPFAM" id="SSF55781">
    <property type="entry name" value="GAF domain-like"/>
    <property type="match status" value="1"/>
</dbReference>
<keyword evidence="2" id="KW-1133">Transmembrane helix</keyword>
<dbReference type="Gene3D" id="3.30.450.40">
    <property type="match status" value="1"/>
</dbReference>
<reference evidence="4 5" key="1">
    <citation type="submission" date="2018-06" db="EMBL/GenBank/DDBJ databases">
        <title>Chryseolinea flavus sp. nov., a member of the phylum Bacteroidetes isolated from soil.</title>
        <authorList>
            <person name="Li Y."/>
            <person name="Wang J."/>
        </authorList>
    </citation>
    <scope>NUCLEOTIDE SEQUENCE [LARGE SCALE GENOMIC DNA]</scope>
    <source>
        <strain evidence="4 5">SDU1-6</strain>
    </source>
</reference>
<feature type="domain" description="GAF" evidence="3">
    <location>
        <begin position="375"/>
        <end position="522"/>
    </location>
</feature>
<feature type="transmembrane region" description="Helical" evidence="2">
    <location>
        <begin position="39"/>
        <end position="58"/>
    </location>
</feature>
<gene>
    <name evidence="4" type="ORF">DQQ10_21245</name>
</gene>
<dbReference type="EMBL" id="QMFY01000013">
    <property type="protein sequence ID" value="RAV99123.1"/>
    <property type="molecule type" value="Genomic_DNA"/>
</dbReference>
<dbReference type="OrthoDB" id="1109395at2"/>